<name>A0A3F3QJ67_9EURO</name>
<keyword evidence="1" id="KW-0812">Transmembrane</keyword>
<dbReference type="RefSeq" id="XP_026631924.1">
    <property type="nucleotide sequence ID" value="XM_026764554.1"/>
</dbReference>
<organism evidence="2 3">
    <name type="scientific">Aspergillus welwitschiae</name>
    <dbReference type="NCBI Taxonomy" id="1341132"/>
    <lineage>
        <taxon>Eukaryota</taxon>
        <taxon>Fungi</taxon>
        <taxon>Dikarya</taxon>
        <taxon>Ascomycota</taxon>
        <taxon>Pezizomycotina</taxon>
        <taxon>Eurotiomycetes</taxon>
        <taxon>Eurotiomycetidae</taxon>
        <taxon>Eurotiales</taxon>
        <taxon>Aspergillaceae</taxon>
        <taxon>Aspergillus</taxon>
        <taxon>Aspergillus subgen. Circumdati</taxon>
    </lineage>
</organism>
<gene>
    <name evidence="2" type="ORF">BDQ94DRAFT_134851</name>
</gene>
<evidence type="ECO:0000313" key="3">
    <source>
        <dbReference type="Proteomes" id="UP000253729"/>
    </source>
</evidence>
<keyword evidence="3" id="KW-1185">Reference proteome</keyword>
<accession>A0A3F3QJ67</accession>
<dbReference type="Proteomes" id="UP000253729">
    <property type="component" value="Unassembled WGS sequence"/>
</dbReference>
<sequence length="80" mass="9163">MLDSGNYFVTSIYPIFIFRFNLFYFSNFVLLLFLCFSLQSSSVMGFFLSFPPSAALTCTMINFTLTLEVCILLNNARQSL</sequence>
<dbReference type="AlphaFoldDB" id="A0A3F3QJ67"/>
<keyword evidence="1" id="KW-1133">Transmembrane helix</keyword>
<proteinExistence type="predicted"/>
<protein>
    <submittedName>
        <fullName evidence="2">Uncharacterized protein</fullName>
    </submittedName>
</protein>
<dbReference type="GeneID" id="38132910"/>
<feature type="transmembrane region" description="Helical" evidence="1">
    <location>
        <begin position="54"/>
        <end position="74"/>
    </location>
</feature>
<dbReference type="EMBL" id="KZ852033">
    <property type="protein sequence ID" value="RDH38902.1"/>
    <property type="molecule type" value="Genomic_DNA"/>
</dbReference>
<keyword evidence="1" id="KW-0472">Membrane</keyword>
<reference evidence="2 3" key="1">
    <citation type="submission" date="2018-07" db="EMBL/GenBank/DDBJ databases">
        <title>The genomes of Aspergillus section Nigri reveals drivers in fungal speciation.</title>
        <authorList>
            <consortium name="DOE Joint Genome Institute"/>
            <person name="Vesth T.C."/>
            <person name="Nybo J."/>
            <person name="Theobald S."/>
            <person name="Brandl J."/>
            <person name="Frisvad J.C."/>
            <person name="Nielsen K.F."/>
            <person name="Lyhne E.K."/>
            <person name="Kogle M.E."/>
            <person name="Kuo A."/>
            <person name="Riley R."/>
            <person name="Clum A."/>
            <person name="Nolan M."/>
            <person name="Lipzen A."/>
            <person name="Salamov A."/>
            <person name="Henrissat B."/>
            <person name="Wiebenga A."/>
            <person name="De vries R.P."/>
            <person name="Grigoriev I.V."/>
            <person name="Mortensen U.H."/>
            <person name="Andersen M.R."/>
            <person name="Baker S.E."/>
        </authorList>
    </citation>
    <scope>NUCLEOTIDE SEQUENCE [LARGE SCALE GENOMIC DNA]</scope>
    <source>
        <strain evidence="2 3">CBS 139.54b</strain>
    </source>
</reference>
<evidence type="ECO:0000256" key="1">
    <source>
        <dbReference type="SAM" id="Phobius"/>
    </source>
</evidence>
<evidence type="ECO:0000313" key="2">
    <source>
        <dbReference type="EMBL" id="RDH38902.1"/>
    </source>
</evidence>